<protein>
    <recommendedName>
        <fullName evidence="4">DUF3551 domain-containing protein</fullName>
    </recommendedName>
</protein>
<keyword evidence="3" id="KW-1185">Reference proteome</keyword>
<sequence>MKKFVVATLIAGGIAGPMATAAADFPTMLDPWQACLSSGQTYEQCQALVNNTQPTDTGAGFGWTGSAASH</sequence>
<dbReference type="Proteomes" id="UP000267164">
    <property type="component" value="Chromosome"/>
</dbReference>
<dbReference type="EMBL" id="CP032568">
    <property type="protein sequence ID" value="AYF72584.1"/>
    <property type="molecule type" value="Genomic_DNA"/>
</dbReference>
<gene>
    <name evidence="2" type="ORF">D7D52_00340</name>
</gene>
<evidence type="ECO:0000256" key="1">
    <source>
        <dbReference type="SAM" id="SignalP"/>
    </source>
</evidence>
<dbReference type="RefSeq" id="WP_120734531.1">
    <property type="nucleotide sequence ID" value="NZ_CP032568.1"/>
</dbReference>
<name>A0A386Z685_9NOCA</name>
<feature type="signal peptide" evidence="1">
    <location>
        <begin position="1"/>
        <end position="22"/>
    </location>
</feature>
<evidence type="ECO:0000313" key="2">
    <source>
        <dbReference type="EMBL" id="AYF72584.1"/>
    </source>
</evidence>
<keyword evidence="1" id="KW-0732">Signal</keyword>
<organism evidence="2 3">
    <name type="scientific">Nocardia yunnanensis</name>
    <dbReference type="NCBI Taxonomy" id="2382165"/>
    <lineage>
        <taxon>Bacteria</taxon>
        <taxon>Bacillati</taxon>
        <taxon>Actinomycetota</taxon>
        <taxon>Actinomycetes</taxon>
        <taxon>Mycobacteriales</taxon>
        <taxon>Nocardiaceae</taxon>
        <taxon>Nocardia</taxon>
    </lineage>
</organism>
<evidence type="ECO:0008006" key="4">
    <source>
        <dbReference type="Google" id="ProtNLM"/>
    </source>
</evidence>
<evidence type="ECO:0000313" key="3">
    <source>
        <dbReference type="Proteomes" id="UP000267164"/>
    </source>
</evidence>
<proteinExistence type="predicted"/>
<dbReference type="AlphaFoldDB" id="A0A386Z685"/>
<accession>A0A386Z685</accession>
<feature type="chain" id="PRO_5039037040" description="DUF3551 domain-containing protein" evidence="1">
    <location>
        <begin position="23"/>
        <end position="70"/>
    </location>
</feature>
<reference evidence="2 3" key="1">
    <citation type="submission" date="2018-09" db="EMBL/GenBank/DDBJ databases">
        <title>Nocardia yunnanensis sp. nov., an actinomycete isolated from a soil sample.</title>
        <authorList>
            <person name="Zhang J."/>
        </authorList>
    </citation>
    <scope>NUCLEOTIDE SEQUENCE [LARGE SCALE GENOMIC DNA]</scope>
    <source>
        <strain evidence="2 3">CFHS0054</strain>
    </source>
</reference>
<dbReference type="OrthoDB" id="9877872at2"/>
<dbReference type="KEGG" id="nyu:D7D52_00340"/>